<accession>A0ABY5ISD4</accession>
<evidence type="ECO:0000256" key="1">
    <source>
        <dbReference type="ARBA" id="ARBA00022679"/>
    </source>
</evidence>
<organism evidence="4 5">
    <name type="scientific">Flavobacterium cerinum</name>
    <dbReference type="NCBI Taxonomy" id="2502784"/>
    <lineage>
        <taxon>Bacteria</taxon>
        <taxon>Pseudomonadati</taxon>
        <taxon>Bacteroidota</taxon>
        <taxon>Flavobacteriia</taxon>
        <taxon>Flavobacteriales</taxon>
        <taxon>Flavobacteriaceae</taxon>
        <taxon>Flavobacterium</taxon>
    </lineage>
</organism>
<feature type="domain" description="N-acetyltransferase" evidence="3">
    <location>
        <begin position="3"/>
        <end position="158"/>
    </location>
</feature>
<dbReference type="SUPFAM" id="SSF55729">
    <property type="entry name" value="Acyl-CoA N-acyltransferases (Nat)"/>
    <property type="match status" value="1"/>
</dbReference>
<dbReference type="Gene3D" id="3.40.630.30">
    <property type="match status" value="1"/>
</dbReference>
<evidence type="ECO:0000256" key="2">
    <source>
        <dbReference type="ARBA" id="ARBA00023315"/>
    </source>
</evidence>
<gene>
    <name evidence="4" type="ORF">NOX80_00465</name>
</gene>
<keyword evidence="5" id="KW-1185">Reference proteome</keyword>
<dbReference type="PROSITE" id="PS51186">
    <property type="entry name" value="GNAT"/>
    <property type="match status" value="1"/>
</dbReference>
<keyword evidence="1" id="KW-0808">Transferase</keyword>
<dbReference type="EMBL" id="CP101751">
    <property type="protein sequence ID" value="UUC45699.1"/>
    <property type="molecule type" value="Genomic_DNA"/>
</dbReference>
<dbReference type="InterPro" id="IPR016181">
    <property type="entry name" value="Acyl_CoA_acyltransferase"/>
</dbReference>
<dbReference type="InterPro" id="IPR000182">
    <property type="entry name" value="GNAT_dom"/>
</dbReference>
<name>A0ABY5ISD4_9FLAO</name>
<keyword evidence="2" id="KW-0012">Acyltransferase</keyword>
<proteinExistence type="predicted"/>
<dbReference type="CDD" id="cd04301">
    <property type="entry name" value="NAT_SF"/>
    <property type="match status" value="1"/>
</dbReference>
<dbReference type="PANTHER" id="PTHR43877">
    <property type="entry name" value="AMINOALKYLPHOSPHONATE N-ACETYLTRANSFERASE-RELATED-RELATED"/>
    <property type="match status" value="1"/>
</dbReference>
<evidence type="ECO:0000313" key="4">
    <source>
        <dbReference type="EMBL" id="UUC45699.1"/>
    </source>
</evidence>
<reference evidence="4" key="1">
    <citation type="submission" date="2022-07" db="EMBL/GenBank/DDBJ databases">
        <title>Isolation, identification, and degradation of a PFOSA degrading strain from sewage treatment plant.</title>
        <authorList>
            <person name="Zhang L."/>
            <person name="Huo Y."/>
        </authorList>
    </citation>
    <scope>NUCLEOTIDE SEQUENCE</scope>
    <source>
        <strain evidence="4">C1</strain>
    </source>
</reference>
<dbReference type="Pfam" id="PF13527">
    <property type="entry name" value="Acetyltransf_9"/>
    <property type="match status" value="1"/>
</dbReference>
<dbReference type="InterPro" id="IPR050832">
    <property type="entry name" value="Bact_Acetyltransf"/>
</dbReference>
<evidence type="ECO:0000259" key="3">
    <source>
        <dbReference type="PROSITE" id="PS51186"/>
    </source>
</evidence>
<evidence type="ECO:0000313" key="5">
    <source>
        <dbReference type="Proteomes" id="UP001059844"/>
    </source>
</evidence>
<dbReference type="RefSeq" id="WP_256551387.1">
    <property type="nucleotide sequence ID" value="NZ_CP101751.1"/>
</dbReference>
<sequence>MEIKIRQEEENDFQAVFNLIENAFEKEEYSDHKEQFLVERLRKSAAYIPELALVAEQDGRIVGYLLLTKIKIKDENGKEAESLALAPVAVLQDFQGKGIGGQLIRYAHEKARKLGFGSIVLLGHEQYYPRFGYELTSKYGIRLPFDVPSENCMVIELVTGALQDVQGVVEYPKAFFE</sequence>
<dbReference type="Proteomes" id="UP001059844">
    <property type="component" value="Chromosome"/>
</dbReference>
<protein>
    <submittedName>
        <fullName evidence="4">N-acetyltransferase</fullName>
    </submittedName>
</protein>